<dbReference type="Proteomes" id="UP000712600">
    <property type="component" value="Unassembled WGS sequence"/>
</dbReference>
<evidence type="ECO:0000313" key="3">
    <source>
        <dbReference type="Proteomes" id="UP000712600"/>
    </source>
</evidence>
<keyword evidence="1" id="KW-0472">Membrane</keyword>
<reference evidence="2" key="1">
    <citation type="submission" date="2019-12" db="EMBL/GenBank/DDBJ databases">
        <title>Genome sequencing and annotation of Brassica cretica.</title>
        <authorList>
            <person name="Studholme D.J."/>
            <person name="Sarris P."/>
        </authorList>
    </citation>
    <scope>NUCLEOTIDE SEQUENCE</scope>
    <source>
        <strain evidence="2">PFS-109/04</strain>
        <tissue evidence="2">Leaf</tissue>
    </source>
</reference>
<name>A0A8S9Q988_BRACR</name>
<keyword evidence="1" id="KW-0812">Transmembrane</keyword>
<accession>A0A8S9Q988</accession>
<keyword evidence="1" id="KW-1133">Transmembrane helix</keyword>
<proteinExistence type="predicted"/>
<evidence type="ECO:0000313" key="2">
    <source>
        <dbReference type="EMBL" id="KAF3539169.1"/>
    </source>
</evidence>
<feature type="transmembrane region" description="Helical" evidence="1">
    <location>
        <begin position="123"/>
        <end position="147"/>
    </location>
</feature>
<evidence type="ECO:0000256" key="1">
    <source>
        <dbReference type="SAM" id="Phobius"/>
    </source>
</evidence>
<dbReference type="AlphaFoldDB" id="A0A8S9Q988"/>
<comment type="caution">
    <text evidence="2">The sequence shown here is derived from an EMBL/GenBank/DDBJ whole genome shotgun (WGS) entry which is preliminary data.</text>
</comment>
<dbReference type="EMBL" id="QGKX02001290">
    <property type="protein sequence ID" value="KAF3539169.1"/>
    <property type="molecule type" value="Genomic_DNA"/>
</dbReference>
<sequence length="170" mass="18733">MHVCVFVRRLELTAGIHIDAFDFSFFFIFLDRGKISWFFRVGAGVISLGFCPDGFPCALPNRSKGVAKSSLLPRIQVVPRGRTAMVLVVSVSTCLERELMTLSCSADFISKVENIFFTSSNTAVFALALTAVTFIAGVFSMLSVVALPSRVCWLWRSSVDMFDRALVAES</sequence>
<protein>
    <submittedName>
        <fullName evidence="2">Uncharacterized protein</fullName>
    </submittedName>
</protein>
<organism evidence="2 3">
    <name type="scientific">Brassica cretica</name>
    <name type="common">Mustard</name>
    <dbReference type="NCBI Taxonomy" id="69181"/>
    <lineage>
        <taxon>Eukaryota</taxon>
        <taxon>Viridiplantae</taxon>
        <taxon>Streptophyta</taxon>
        <taxon>Embryophyta</taxon>
        <taxon>Tracheophyta</taxon>
        <taxon>Spermatophyta</taxon>
        <taxon>Magnoliopsida</taxon>
        <taxon>eudicotyledons</taxon>
        <taxon>Gunneridae</taxon>
        <taxon>Pentapetalae</taxon>
        <taxon>rosids</taxon>
        <taxon>malvids</taxon>
        <taxon>Brassicales</taxon>
        <taxon>Brassicaceae</taxon>
        <taxon>Brassiceae</taxon>
        <taxon>Brassica</taxon>
    </lineage>
</organism>
<gene>
    <name evidence="2" type="ORF">F2Q69_00021537</name>
</gene>